<organism evidence="3 4">
    <name type="scientific">Rohdeia mirabilis</name>
    <dbReference type="NCBI Taxonomy" id="2528008"/>
    <lineage>
        <taxon>Bacteria</taxon>
        <taxon>Pseudomonadati</taxon>
        <taxon>Planctomycetota</taxon>
        <taxon>Planctomycetia</taxon>
        <taxon>Planctomycetia incertae sedis</taxon>
        <taxon>Rohdeia</taxon>
    </lineage>
</organism>
<dbReference type="AlphaFoldDB" id="A0A518CVD2"/>
<dbReference type="RefSeq" id="WP_419186192.1">
    <property type="nucleotide sequence ID" value="NZ_CP036290.1"/>
</dbReference>
<reference evidence="3 4" key="1">
    <citation type="submission" date="2019-02" db="EMBL/GenBank/DDBJ databases">
        <title>Deep-cultivation of Planctomycetes and their phenomic and genomic characterization uncovers novel biology.</title>
        <authorList>
            <person name="Wiegand S."/>
            <person name="Jogler M."/>
            <person name="Boedeker C."/>
            <person name="Pinto D."/>
            <person name="Vollmers J."/>
            <person name="Rivas-Marin E."/>
            <person name="Kohn T."/>
            <person name="Peeters S.H."/>
            <person name="Heuer A."/>
            <person name="Rast P."/>
            <person name="Oberbeckmann S."/>
            <person name="Bunk B."/>
            <person name="Jeske O."/>
            <person name="Meyerdierks A."/>
            <person name="Storesund J.E."/>
            <person name="Kallscheuer N."/>
            <person name="Luecker S."/>
            <person name="Lage O.M."/>
            <person name="Pohl T."/>
            <person name="Merkel B.J."/>
            <person name="Hornburger P."/>
            <person name="Mueller R.-W."/>
            <person name="Bruemmer F."/>
            <person name="Labrenz M."/>
            <person name="Spormann A.M."/>
            <person name="Op den Camp H."/>
            <person name="Overmann J."/>
            <person name="Amann R."/>
            <person name="Jetten M.S.M."/>
            <person name="Mascher T."/>
            <person name="Medema M.H."/>
            <person name="Devos D.P."/>
            <person name="Kaster A.-K."/>
            <person name="Ovreas L."/>
            <person name="Rohde M."/>
            <person name="Galperin M.Y."/>
            <person name="Jogler C."/>
        </authorList>
    </citation>
    <scope>NUCLEOTIDE SEQUENCE [LARGE SCALE GENOMIC DNA]</scope>
    <source>
        <strain evidence="3 4">Pla163</strain>
    </source>
</reference>
<gene>
    <name evidence="3" type="ORF">Pla163_02870</name>
</gene>
<protein>
    <recommendedName>
        <fullName evidence="2">Phytase-like domain-containing protein</fullName>
    </recommendedName>
</protein>
<dbReference type="InterPro" id="IPR015943">
    <property type="entry name" value="WD40/YVTN_repeat-like_dom_sf"/>
</dbReference>
<name>A0A518CVD2_9BACT</name>
<dbReference type="PANTHER" id="PTHR46928">
    <property type="entry name" value="MESENCHYME-SPECIFIC CELL SURFACE GLYCOPROTEIN"/>
    <property type="match status" value="1"/>
</dbReference>
<dbReference type="Pfam" id="PF13449">
    <property type="entry name" value="Phytase-like"/>
    <property type="match status" value="1"/>
</dbReference>
<dbReference type="InterPro" id="IPR052956">
    <property type="entry name" value="Mesenchyme-surface_protein"/>
</dbReference>
<keyword evidence="1" id="KW-0732">Signal</keyword>
<evidence type="ECO:0000313" key="4">
    <source>
        <dbReference type="Proteomes" id="UP000319342"/>
    </source>
</evidence>
<accession>A0A518CVD2</accession>
<dbReference type="Gene3D" id="2.130.10.10">
    <property type="entry name" value="YVTN repeat-like/Quinoprotein amine dehydrogenase"/>
    <property type="match status" value="1"/>
</dbReference>
<feature type="domain" description="Phytase-like" evidence="2">
    <location>
        <begin position="488"/>
        <end position="797"/>
    </location>
</feature>
<evidence type="ECO:0000256" key="1">
    <source>
        <dbReference type="SAM" id="SignalP"/>
    </source>
</evidence>
<dbReference type="InterPro" id="IPR011044">
    <property type="entry name" value="Quino_amine_DH_bsu"/>
</dbReference>
<feature type="signal peptide" evidence="1">
    <location>
        <begin position="1"/>
        <end position="25"/>
    </location>
</feature>
<feature type="chain" id="PRO_5021934508" description="Phytase-like domain-containing protein" evidence="1">
    <location>
        <begin position="26"/>
        <end position="820"/>
    </location>
</feature>
<evidence type="ECO:0000313" key="3">
    <source>
        <dbReference type="EMBL" id="QDU83190.1"/>
    </source>
</evidence>
<sequence precursor="true">MHLSAFVHVGLVSASLCALCPAALAQRQLPSTISTGGSTQIPDTERASKFASLELGPNTFRRIATFPVFQNTDADEDAVAEIVAAANDGTTLIYTDSAQELLGFVDITDPTAPTADGTIDLGGEPTSVATVKKLTFAGTKEFALVCVNTSDGDFVNPSGLLHVIDVDTRTVVRTIDLGGQPDSIAVAPLGQYACICIENERDEDLGDGAPPQAPSGFLVIVDLVLTPEFWSTRTVGLDGIAGLFPNDAEPEFVDINLFDVAVVTLQENNHLVLVDLPTGAILNDFSAGTADLEDIDTNENDLIEQVDALAAVPREPDGVAWISQIAFATADEGDLDGGSRGFTNWSVLGLPTYGAGNSLEHLAARVGHYPEDRSENKGVEPEGAEFGWFGPRRFLFVGAERANLVYVYEIVAGPILGQFIPLLRQVLPTGVAPEGLLAIGERDLFVVACEEDDRGDGIRSTLMIYERSAEPNYPTLASVDRVGTDVPIPWGALTGLAAEPSDPNTVFAVHDDTYQRSRVLMIDRNGPVARIVDEVELRDPKGQLWVQLWLTGAIFGNDAPDFSIDAIINPDKSVNLDLEGITLDSNGDFWMVTEGRGETVGGVSVDGEEFELPNFIVHATRDGVIQQVYRLPFPVDDDQGPDGFTGLAKVGRFVYVAFQRAWEADGDPAEFARIGRFDTTANDWKFAYYPLDLPASPDSGKIGLSELVHMGGDDFAVIERDSGVGPDASTKRVMGFSIAGVNWLSYHSVPNLTVLDKHLVKDLVVDGVWAPWAGLVPGQVDGMTLLQGGAALIVNDNQGVDDNNGETLLVEIDLPAACSR</sequence>
<evidence type="ECO:0000259" key="2">
    <source>
        <dbReference type="Pfam" id="PF13449"/>
    </source>
</evidence>
<dbReference type="Proteomes" id="UP000319342">
    <property type="component" value="Chromosome"/>
</dbReference>
<keyword evidence="4" id="KW-1185">Reference proteome</keyword>
<dbReference type="SUPFAM" id="SSF50969">
    <property type="entry name" value="YVTN repeat-like/Quinoprotein amine dehydrogenase"/>
    <property type="match status" value="1"/>
</dbReference>
<proteinExistence type="predicted"/>
<dbReference type="InterPro" id="IPR027372">
    <property type="entry name" value="Phytase-like_dom"/>
</dbReference>
<dbReference type="PANTHER" id="PTHR46928:SF1">
    <property type="entry name" value="MESENCHYME-SPECIFIC CELL SURFACE GLYCOPROTEIN"/>
    <property type="match status" value="1"/>
</dbReference>
<dbReference type="EMBL" id="CP036290">
    <property type="protein sequence ID" value="QDU83190.1"/>
    <property type="molecule type" value="Genomic_DNA"/>
</dbReference>